<reference evidence="3 4" key="1">
    <citation type="submission" date="2019-11" db="EMBL/GenBank/DDBJ databases">
        <authorList>
            <person name="Dong K."/>
        </authorList>
    </citation>
    <scope>NUCLEOTIDE SEQUENCE [LARGE SCALE GENOMIC DNA]</scope>
    <source>
        <strain evidence="3 4">NBRC 111993</strain>
    </source>
</reference>
<dbReference type="PANTHER" id="PTHR46401:SF2">
    <property type="entry name" value="GLYCOSYLTRANSFERASE WBBK-RELATED"/>
    <property type="match status" value="1"/>
</dbReference>
<dbReference type="Pfam" id="PF00534">
    <property type="entry name" value="Glycos_transf_1"/>
    <property type="match status" value="1"/>
</dbReference>
<evidence type="ECO:0000259" key="2">
    <source>
        <dbReference type="Pfam" id="PF00534"/>
    </source>
</evidence>
<evidence type="ECO:0000256" key="1">
    <source>
        <dbReference type="ARBA" id="ARBA00022679"/>
    </source>
</evidence>
<dbReference type="RefSeq" id="WP_155093984.1">
    <property type="nucleotide sequence ID" value="NZ_WMIE01000001.1"/>
</dbReference>
<protein>
    <submittedName>
        <fullName evidence="3">Glycosyltransferase</fullName>
    </submittedName>
</protein>
<dbReference type="InterPro" id="IPR001296">
    <property type="entry name" value="Glyco_trans_1"/>
</dbReference>
<gene>
    <name evidence="3" type="ORF">GL286_02680</name>
</gene>
<dbReference type="OrthoDB" id="9790710at2"/>
<organism evidence="3 4">
    <name type="scientific">Paracoccus aestuariivivens</name>
    <dbReference type="NCBI Taxonomy" id="1820333"/>
    <lineage>
        <taxon>Bacteria</taxon>
        <taxon>Pseudomonadati</taxon>
        <taxon>Pseudomonadota</taxon>
        <taxon>Alphaproteobacteria</taxon>
        <taxon>Rhodobacterales</taxon>
        <taxon>Paracoccaceae</taxon>
        <taxon>Paracoccus</taxon>
    </lineage>
</organism>
<evidence type="ECO:0000313" key="4">
    <source>
        <dbReference type="Proteomes" id="UP000478183"/>
    </source>
</evidence>
<comment type="caution">
    <text evidence="3">The sequence shown here is derived from an EMBL/GenBank/DDBJ whole genome shotgun (WGS) entry which is preliminary data.</text>
</comment>
<dbReference type="Proteomes" id="UP000478183">
    <property type="component" value="Unassembled WGS sequence"/>
</dbReference>
<dbReference type="EMBL" id="WMIE01000001">
    <property type="protein sequence ID" value="MTH76626.1"/>
    <property type="molecule type" value="Genomic_DNA"/>
</dbReference>
<dbReference type="Gene3D" id="3.40.50.2000">
    <property type="entry name" value="Glycogen Phosphorylase B"/>
    <property type="match status" value="1"/>
</dbReference>
<keyword evidence="1 3" id="KW-0808">Transferase</keyword>
<proteinExistence type="predicted"/>
<dbReference type="GO" id="GO:0016757">
    <property type="term" value="F:glycosyltransferase activity"/>
    <property type="evidence" value="ECO:0007669"/>
    <property type="project" value="InterPro"/>
</dbReference>
<sequence>MNADPAILLDVTRLISRLDKGPATGIDRVEAEWLGYLSESDASHLLLARVWRGQLVLPSSAGKLILRWLSGDLGDLPEPRLIDRLRRRSDASARAEIALRDMALLRSGPTGRGISRFVLDHLGKDAAYLNVGHSNLNASLWSHLAPLCRVLLIHDTIPMDHPEFTRAGQSGRFRERFAAGVGHADLILSISEASRVDLLRWRDELKLPTRTPVVTTPIGTRITAPSARGLPAGLDLGRPFFLSIGTIEPRKNHALLLDAWQELTRRMPPARMPQLFIIGRRGWENHEVFARLDGLTPADGVHELSGLDDAAVAELFERCHGLLMPSRAEGFGLPLTEAAARGVPVICSPLPVARELLGDYAHYLSPDDHRAWAGAVSLLAGELPLRMAALPVPQWQAHFDLVNAALRERLHLKVVRDMPAKTVK</sequence>
<keyword evidence="4" id="KW-1185">Reference proteome</keyword>
<dbReference type="CDD" id="cd03809">
    <property type="entry name" value="GT4_MtfB-like"/>
    <property type="match status" value="1"/>
</dbReference>
<dbReference type="AlphaFoldDB" id="A0A6L6J4Z4"/>
<name>A0A6L6J4Z4_9RHOB</name>
<feature type="domain" description="Glycosyl transferase family 1" evidence="2">
    <location>
        <begin position="234"/>
        <end position="376"/>
    </location>
</feature>
<evidence type="ECO:0000313" key="3">
    <source>
        <dbReference type="EMBL" id="MTH76626.1"/>
    </source>
</evidence>
<dbReference type="SUPFAM" id="SSF53756">
    <property type="entry name" value="UDP-Glycosyltransferase/glycogen phosphorylase"/>
    <property type="match status" value="1"/>
</dbReference>
<accession>A0A6L6J4Z4</accession>
<dbReference type="PANTHER" id="PTHR46401">
    <property type="entry name" value="GLYCOSYLTRANSFERASE WBBK-RELATED"/>
    <property type="match status" value="1"/>
</dbReference>